<dbReference type="AlphaFoldDB" id="A0A1G9PUV3"/>
<name>A0A1G9PUV3_9FIRM</name>
<evidence type="ECO:0000256" key="7">
    <source>
        <dbReference type="ARBA" id="ARBA00022755"/>
    </source>
</evidence>
<dbReference type="SMART" id="SM01209">
    <property type="entry name" value="GARS_A"/>
    <property type="match status" value="1"/>
</dbReference>
<evidence type="ECO:0000256" key="8">
    <source>
        <dbReference type="ARBA" id="ARBA00022840"/>
    </source>
</evidence>
<evidence type="ECO:0000256" key="3">
    <source>
        <dbReference type="ARBA" id="ARBA00005174"/>
    </source>
</evidence>
<evidence type="ECO:0000313" key="15">
    <source>
        <dbReference type="EMBL" id="SDM02534.1"/>
    </source>
</evidence>
<dbReference type="SUPFAM" id="SSF52440">
    <property type="entry name" value="PreATP-grasp domain"/>
    <property type="match status" value="1"/>
</dbReference>
<dbReference type="PROSITE" id="PS50975">
    <property type="entry name" value="ATP_GRASP"/>
    <property type="match status" value="1"/>
</dbReference>
<dbReference type="Gene3D" id="3.30.470.20">
    <property type="entry name" value="ATP-grasp fold, B domain"/>
    <property type="match status" value="1"/>
</dbReference>
<dbReference type="NCBIfam" id="TIGR00877">
    <property type="entry name" value="purD"/>
    <property type="match status" value="1"/>
</dbReference>
<dbReference type="Gene3D" id="3.30.1490.20">
    <property type="entry name" value="ATP-grasp fold, A domain"/>
    <property type="match status" value="1"/>
</dbReference>
<dbReference type="FunFam" id="3.30.1490.20:FF:000006">
    <property type="entry name" value="phosphoribosylamine--glycine ligase, chloroplastic-like"/>
    <property type="match status" value="1"/>
</dbReference>
<dbReference type="Pfam" id="PF02843">
    <property type="entry name" value="GARS_C"/>
    <property type="match status" value="1"/>
</dbReference>
<dbReference type="GO" id="GO:0006189">
    <property type="term" value="P:'de novo' IMP biosynthetic process"/>
    <property type="evidence" value="ECO:0007669"/>
    <property type="project" value="UniProtKB-UniRule"/>
</dbReference>
<sequence length="429" mass="46647">MKILVAGSGGREHTLVWKLNQSSEVDEIYCAPGNPGTAEIGWNVDIGVGEHERLLEFCLEEKIDLTVVGPEAPLVDGLVDKFREADQLIFGLGSRAARLEGSKVFAKRLMQEAEIPTAPFRVFSDANSADSFLQSREAPVVVKADGLAAGKGVFVCSEIKEARRAVEKIMVEREFGKAGDRIVIEEKLEGEEASVLALVDGEDYKTMVSSQDHKAVYEGGRGPNTGGMGAIAPAPLVDVEMRERIESEVIEATLAALEEKGIEFKGVIYCGLMIKENKDPYILEFNVRFGDPEAQVVLPLLENDLAGVLQAAAEGRLEEVNLEWSDKAAACVVMASGGYPRDYETGKKIEGIDRVEADDRFVFQAGTAEAEDQLLTAGGRVLGVTALGENLEYALDKAYRGVDKINFPDAHFRPDIGAKALERLRKEDV</sequence>
<dbReference type="InterPro" id="IPR020559">
    <property type="entry name" value="PRibGlycinamide_synth_CS"/>
</dbReference>
<keyword evidence="16" id="KW-1185">Reference proteome</keyword>
<dbReference type="SMART" id="SM01210">
    <property type="entry name" value="GARS_C"/>
    <property type="match status" value="1"/>
</dbReference>
<dbReference type="GO" id="GO:0046872">
    <property type="term" value="F:metal ion binding"/>
    <property type="evidence" value="ECO:0007669"/>
    <property type="project" value="InterPro"/>
</dbReference>
<keyword evidence="7 12" id="KW-0658">Purine biosynthesis</keyword>
<dbReference type="FunFam" id="3.90.600.10:FF:000001">
    <property type="entry name" value="Trifunctional purine biosynthetic protein adenosine-3"/>
    <property type="match status" value="1"/>
</dbReference>
<dbReference type="InterPro" id="IPR013815">
    <property type="entry name" value="ATP_grasp_subdomain_1"/>
</dbReference>
<evidence type="ECO:0000256" key="9">
    <source>
        <dbReference type="ARBA" id="ARBA00038345"/>
    </source>
</evidence>
<dbReference type="InterPro" id="IPR020561">
    <property type="entry name" value="PRibGlycinamid_synth_ATP-grasp"/>
</dbReference>
<keyword evidence="8 13" id="KW-0067">ATP-binding</keyword>
<dbReference type="UniPathway" id="UPA00074">
    <property type="reaction ID" value="UER00125"/>
</dbReference>
<dbReference type="Gene3D" id="3.40.50.20">
    <property type="match status" value="1"/>
</dbReference>
<evidence type="ECO:0000256" key="1">
    <source>
        <dbReference type="ARBA" id="ARBA00001936"/>
    </source>
</evidence>
<comment type="catalytic activity">
    <reaction evidence="12">
        <text>5-phospho-beta-D-ribosylamine + glycine + ATP = N(1)-(5-phospho-beta-D-ribosyl)glycinamide + ADP + phosphate + H(+)</text>
        <dbReference type="Rhea" id="RHEA:17453"/>
        <dbReference type="ChEBI" id="CHEBI:15378"/>
        <dbReference type="ChEBI" id="CHEBI:30616"/>
        <dbReference type="ChEBI" id="CHEBI:43474"/>
        <dbReference type="ChEBI" id="CHEBI:57305"/>
        <dbReference type="ChEBI" id="CHEBI:58681"/>
        <dbReference type="ChEBI" id="CHEBI:143788"/>
        <dbReference type="ChEBI" id="CHEBI:456216"/>
        <dbReference type="EC" id="6.3.4.13"/>
    </reaction>
</comment>
<dbReference type="Proteomes" id="UP000199476">
    <property type="component" value="Unassembled WGS sequence"/>
</dbReference>
<comment type="similarity">
    <text evidence="9 12">Belongs to the GARS family.</text>
</comment>
<evidence type="ECO:0000256" key="13">
    <source>
        <dbReference type="PROSITE-ProRule" id="PRU00409"/>
    </source>
</evidence>
<evidence type="ECO:0000256" key="5">
    <source>
        <dbReference type="ARBA" id="ARBA00022598"/>
    </source>
</evidence>
<dbReference type="InterPro" id="IPR037123">
    <property type="entry name" value="PRibGlycinamide_synth_C_sf"/>
</dbReference>
<dbReference type="PANTHER" id="PTHR43472">
    <property type="entry name" value="PHOSPHORIBOSYLAMINE--GLYCINE LIGASE"/>
    <property type="match status" value="1"/>
</dbReference>
<dbReference type="PANTHER" id="PTHR43472:SF1">
    <property type="entry name" value="PHOSPHORIBOSYLAMINE--GLYCINE LIGASE, CHLOROPLASTIC"/>
    <property type="match status" value="1"/>
</dbReference>
<evidence type="ECO:0000256" key="10">
    <source>
        <dbReference type="ARBA" id="ARBA00042242"/>
    </source>
</evidence>
<feature type="domain" description="ATP-grasp" evidence="14">
    <location>
        <begin position="107"/>
        <end position="314"/>
    </location>
</feature>
<evidence type="ECO:0000256" key="12">
    <source>
        <dbReference type="HAMAP-Rule" id="MF_00138"/>
    </source>
</evidence>
<gene>
    <name evidence="12" type="primary">purD</name>
    <name evidence="15" type="ORF">SAMN04488692_11443</name>
</gene>
<dbReference type="InterPro" id="IPR011054">
    <property type="entry name" value="Rudment_hybrid_motif"/>
</dbReference>
<dbReference type="SUPFAM" id="SSF51246">
    <property type="entry name" value="Rudiment single hybrid motif"/>
    <property type="match status" value="1"/>
</dbReference>
<reference evidence="15 16" key="1">
    <citation type="submission" date="2016-10" db="EMBL/GenBank/DDBJ databases">
        <authorList>
            <person name="de Groot N.N."/>
        </authorList>
    </citation>
    <scope>NUCLEOTIDE SEQUENCE [LARGE SCALE GENOMIC DNA]</scope>
    <source>
        <strain evidence="15 16">SLAS-1</strain>
    </source>
</reference>
<organism evidence="15 16">
    <name type="scientific">Halarsenatibacter silvermanii</name>
    <dbReference type="NCBI Taxonomy" id="321763"/>
    <lineage>
        <taxon>Bacteria</taxon>
        <taxon>Bacillati</taxon>
        <taxon>Bacillota</taxon>
        <taxon>Clostridia</taxon>
        <taxon>Halanaerobiales</taxon>
        <taxon>Halarsenatibacteraceae</taxon>
        <taxon>Halarsenatibacter</taxon>
    </lineage>
</organism>
<keyword evidence="6 13" id="KW-0547">Nucleotide-binding</keyword>
<dbReference type="PROSITE" id="PS00184">
    <property type="entry name" value="GARS"/>
    <property type="match status" value="1"/>
</dbReference>
<dbReference type="STRING" id="321763.SAMN04488692_11443"/>
<proteinExistence type="inferred from homology"/>
<dbReference type="GO" id="GO:0009113">
    <property type="term" value="P:purine nucleobase biosynthetic process"/>
    <property type="evidence" value="ECO:0007669"/>
    <property type="project" value="InterPro"/>
</dbReference>
<accession>A0A1G9PUV3</accession>
<comment type="cofactor">
    <cofactor evidence="2">
        <name>Mg(2+)</name>
        <dbReference type="ChEBI" id="CHEBI:18420"/>
    </cofactor>
</comment>
<dbReference type="GO" id="GO:0005524">
    <property type="term" value="F:ATP binding"/>
    <property type="evidence" value="ECO:0007669"/>
    <property type="project" value="UniProtKB-UniRule"/>
</dbReference>
<evidence type="ECO:0000256" key="2">
    <source>
        <dbReference type="ARBA" id="ARBA00001946"/>
    </source>
</evidence>
<dbReference type="EC" id="6.3.4.13" evidence="4 12"/>
<dbReference type="InterPro" id="IPR016185">
    <property type="entry name" value="PreATP-grasp_dom_sf"/>
</dbReference>
<dbReference type="InterPro" id="IPR011761">
    <property type="entry name" value="ATP-grasp"/>
</dbReference>
<dbReference type="HAMAP" id="MF_00138">
    <property type="entry name" value="GARS"/>
    <property type="match status" value="1"/>
</dbReference>
<dbReference type="SUPFAM" id="SSF56059">
    <property type="entry name" value="Glutathione synthetase ATP-binding domain-like"/>
    <property type="match status" value="1"/>
</dbReference>
<evidence type="ECO:0000256" key="4">
    <source>
        <dbReference type="ARBA" id="ARBA00013255"/>
    </source>
</evidence>
<dbReference type="Pfam" id="PF01071">
    <property type="entry name" value="GARS_A"/>
    <property type="match status" value="1"/>
</dbReference>
<dbReference type="Pfam" id="PF02844">
    <property type="entry name" value="GARS_N"/>
    <property type="match status" value="1"/>
</dbReference>
<dbReference type="InterPro" id="IPR020562">
    <property type="entry name" value="PRibGlycinamide_synth_N"/>
</dbReference>
<evidence type="ECO:0000313" key="16">
    <source>
        <dbReference type="Proteomes" id="UP000199476"/>
    </source>
</evidence>
<dbReference type="Gene3D" id="3.90.600.10">
    <property type="entry name" value="Phosphoribosylglycinamide synthetase, C-terminal domain"/>
    <property type="match status" value="1"/>
</dbReference>
<evidence type="ECO:0000256" key="11">
    <source>
        <dbReference type="ARBA" id="ARBA00042864"/>
    </source>
</evidence>
<keyword evidence="5 12" id="KW-0436">Ligase</keyword>
<comment type="pathway">
    <text evidence="3 12">Purine metabolism; IMP biosynthesis via de novo pathway; N(1)-(5-phospho-D-ribosyl)glycinamide from 5-phospho-alpha-D-ribose 1-diphosphate: step 2/2.</text>
</comment>
<comment type="cofactor">
    <cofactor evidence="1">
        <name>Mn(2+)</name>
        <dbReference type="ChEBI" id="CHEBI:29035"/>
    </cofactor>
</comment>
<dbReference type="RefSeq" id="WP_089760642.1">
    <property type="nucleotide sequence ID" value="NZ_FNGO01000014.1"/>
</dbReference>
<dbReference type="GO" id="GO:0004637">
    <property type="term" value="F:phosphoribosylamine-glycine ligase activity"/>
    <property type="evidence" value="ECO:0007669"/>
    <property type="project" value="UniProtKB-UniRule"/>
</dbReference>
<evidence type="ECO:0000259" key="14">
    <source>
        <dbReference type="PROSITE" id="PS50975"/>
    </source>
</evidence>
<dbReference type="OrthoDB" id="9807240at2"/>
<protein>
    <recommendedName>
        <fullName evidence="4 12">Phosphoribosylamine--glycine ligase</fullName>
        <ecNumber evidence="4 12">6.3.4.13</ecNumber>
    </recommendedName>
    <alternativeName>
        <fullName evidence="12">GARS</fullName>
    </alternativeName>
    <alternativeName>
        <fullName evidence="10 12">Glycinamide ribonucleotide synthetase</fullName>
    </alternativeName>
    <alternativeName>
        <fullName evidence="11 12">Phosphoribosylglycinamide synthetase</fullName>
    </alternativeName>
</protein>
<evidence type="ECO:0000256" key="6">
    <source>
        <dbReference type="ARBA" id="ARBA00022741"/>
    </source>
</evidence>
<dbReference type="InterPro" id="IPR000115">
    <property type="entry name" value="PRibGlycinamide_synth"/>
</dbReference>
<dbReference type="EMBL" id="FNGO01000014">
    <property type="protein sequence ID" value="SDM02534.1"/>
    <property type="molecule type" value="Genomic_DNA"/>
</dbReference>
<dbReference type="InterPro" id="IPR020560">
    <property type="entry name" value="PRibGlycinamide_synth_C-dom"/>
</dbReference>